<keyword evidence="2" id="KW-1185">Reference proteome</keyword>
<dbReference type="EMBL" id="JBIAQY010000012">
    <property type="protein sequence ID" value="MFF3571994.1"/>
    <property type="molecule type" value="Genomic_DNA"/>
</dbReference>
<evidence type="ECO:0000313" key="2">
    <source>
        <dbReference type="Proteomes" id="UP001601992"/>
    </source>
</evidence>
<evidence type="ECO:0000313" key="1">
    <source>
        <dbReference type="EMBL" id="MFF3571994.1"/>
    </source>
</evidence>
<sequence length="113" mass="12618">MDIVIFAGCAMAVLVAWCVVALRITGRIPRVRLHRHRRPARPTPPAPQDQPAAVIDMRLSVEWASPRQVWPALTAENMLLAARLAGRMTPGEYRARMLELARRCEPRPTAGSE</sequence>
<name>A0ABW6S8F9_9NOCA</name>
<organism evidence="1 2">
    <name type="scientific">Nocardia jiangxiensis</name>
    <dbReference type="NCBI Taxonomy" id="282685"/>
    <lineage>
        <taxon>Bacteria</taxon>
        <taxon>Bacillati</taxon>
        <taxon>Actinomycetota</taxon>
        <taxon>Actinomycetes</taxon>
        <taxon>Mycobacteriales</taxon>
        <taxon>Nocardiaceae</taxon>
        <taxon>Nocardia</taxon>
    </lineage>
</organism>
<accession>A0ABW6S8F9</accession>
<comment type="caution">
    <text evidence="1">The sequence shown here is derived from an EMBL/GenBank/DDBJ whole genome shotgun (WGS) entry which is preliminary data.</text>
</comment>
<dbReference type="Proteomes" id="UP001601992">
    <property type="component" value="Unassembled WGS sequence"/>
</dbReference>
<reference evidence="1 2" key="1">
    <citation type="submission" date="2024-10" db="EMBL/GenBank/DDBJ databases">
        <title>The Natural Products Discovery Center: Release of the First 8490 Sequenced Strains for Exploring Actinobacteria Biosynthetic Diversity.</title>
        <authorList>
            <person name="Kalkreuter E."/>
            <person name="Kautsar S.A."/>
            <person name="Yang D."/>
            <person name="Bader C.D."/>
            <person name="Teijaro C.N."/>
            <person name="Fluegel L."/>
            <person name="Davis C.M."/>
            <person name="Simpson J.R."/>
            <person name="Lauterbach L."/>
            <person name="Steele A.D."/>
            <person name="Gui C."/>
            <person name="Meng S."/>
            <person name="Li G."/>
            <person name="Viehrig K."/>
            <person name="Ye F."/>
            <person name="Su P."/>
            <person name="Kiefer A.F."/>
            <person name="Nichols A."/>
            <person name="Cepeda A.J."/>
            <person name="Yan W."/>
            <person name="Fan B."/>
            <person name="Jiang Y."/>
            <person name="Adhikari A."/>
            <person name="Zheng C.-J."/>
            <person name="Schuster L."/>
            <person name="Cowan T.M."/>
            <person name="Smanski M.J."/>
            <person name="Chevrette M.G."/>
            <person name="De Carvalho L.P.S."/>
            <person name="Shen B."/>
        </authorList>
    </citation>
    <scope>NUCLEOTIDE SEQUENCE [LARGE SCALE GENOMIC DNA]</scope>
    <source>
        <strain evidence="1 2">NPDC002593</strain>
    </source>
</reference>
<proteinExistence type="predicted"/>
<dbReference type="RefSeq" id="WP_157186277.1">
    <property type="nucleotide sequence ID" value="NZ_JBIAQY010000012.1"/>
</dbReference>
<protein>
    <submittedName>
        <fullName evidence="1">Uncharacterized protein</fullName>
    </submittedName>
</protein>
<gene>
    <name evidence="1" type="ORF">ACFYXQ_29860</name>
</gene>